<dbReference type="PROSITE" id="PS00571">
    <property type="entry name" value="AMIDASES"/>
    <property type="match status" value="1"/>
</dbReference>
<dbReference type="Gene3D" id="3.90.1300.10">
    <property type="entry name" value="Amidase signature (AS) domain"/>
    <property type="match status" value="1"/>
</dbReference>
<dbReference type="RefSeq" id="WP_140928036.1">
    <property type="nucleotide sequence ID" value="NZ_VFSU01000024.1"/>
</dbReference>
<proteinExistence type="inferred from homology"/>
<evidence type="ECO:0000256" key="1">
    <source>
        <dbReference type="ARBA" id="ARBA00009199"/>
    </source>
</evidence>
<comment type="caution">
    <text evidence="3">The sequence shown here is derived from an EMBL/GenBank/DDBJ whole genome shotgun (WGS) entry which is preliminary data.</text>
</comment>
<gene>
    <name evidence="3" type="ORF">FJQ54_08720</name>
</gene>
<dbReference type="EMBL" id="VFSU01000024">
    <property type="protein sequence ID" value="TPE60978.1"/>
    <property type="molecule type" value="Genomic_DNA"/>
</dbReference>
<dbReference type="InterPro" id="IPR023631">
    <property type="entry name" value="Amidase_dom"/>
</dbReference>
<name>A0A501XJV4_9SPHN</name>
<protein>
    <submittedName>
        <fullName evidence="3">Amidase</fullName>
    </submittedName>
</protein>
<reference evidence="3 4" key="1">
    <citation type="submission" date="2019-06" db="EMBL/GenBank/DDBJ databases">
        <authorList>
            <person name="Lee I."/>
            <person name="Jang G.I."/>
            <person name="Hwang C.Y."/>
        </authorList>
    </citation>
    <scope>NUCLEOTIDE SEQUENCE [LARGE SCALE GENOMIC DNA]</scope>
    <source>
        <strain evidence="3 4">PAMC 28131</strain>
    </source>
</reference>
<evidence type="ECO:0000259" key="2">
    <source>
        <dbReference type="Pfam" id="PF01425"/>
    </source>
</evidence>
<dbReference type="InterPro" id="IPR000120">
    <property type="entry name" value="Amidase"/>
</dbReference>
<dbReference type="InterPro" id="IPR036928">
    <property type="entry name" value="AS_sf"/>
</dbReference>
<evidence type="ECO:0000313" key="4">
    <source>
        <dbReference type="Proteomes" id="UP000319897"/>
    </source>
</evidence>
<dbReference type="Pfam" id="PF01425">
    <property type="entry name" value="Amidase"/>
    <property type="match status" value="1"/>
</dbReference>
<dbReference type="OrthoDB" id="7490557at2"/>
<comment type="similarity">
    <text evidence="1">Belongs to the amidase family.</text>
</comment>
<dbReference type="AlphaFoldDB" id="A0A501XJV4"/>
<dbReference type="PANTHER" id="PTHR11895:SF7">
    <property type="entry name" value="GLUTAMYL-TRNA(GLN) AMIDOTRANSFERASE SUBUNIT A, MITOCHONDRIAL"/>
    <property type="match status" value="1"/>
</dbReference>
<dbReference type="SUPFAM" id="SSF75304">
    <property type="entry name" value="Amidase signature (AS) enzymes"/>
    <property type="match status" value="1"/>
</dbReference>
<accession>A0A501XJV4</accession>
<organism evidence="3 4">
    <name type="scientific">Sandaracinobacter neustonicus</name>
    <dbReference type="NCBI Taxonomy" id="1715348"/>
    <lineage>
        <taxon>Bacteria</taxon>
        <taxon>Pseudomonadati</taxon>
        <taxon>Pseudomonadota</taxon>
        <taxon>Alphaproteobacteria</taxon>
        <taxon>Sphingomonadales</taxon>
        <taxon>Sphingosinicellaceae</taxon>
        <taxon>Sandaracinobacter</taxon>
    </lineage>
</organism>
<keyword evidence="4" id="KW-1185">Reference proteome</keyword>
<sequence length="244" mass="25350">MKTAVETAGLVRTGKLEARSRIRESLDEIERLNGRLNAFIRIDAEAAMEAAGRIDQQVAQGIDPGPLAGVPIGVKDMEPAAGLPITQGSWFLRDAPPETTDSRHVARLRKAGAVIIGITACSEFGMDSATSTRLWGITRNPWNFEKTPGGSSGGSSAAVAAGMVPLATGTDAGGSIREPAAFTGLVGLKPSHGRIPKLNGFSNWSVHGALARTVADAARHLDVASGPHAFNYPQVVASVIPLAA</sequence>
<dbReference type="GO" id="GO:0003824">
    <property type="term" value="F:catalytic activity"/>
    <property type="evidence" value="ECO:0007669"/>
    <property type="project" value="InterPro"/>
</dbReference>
<feature type="domain" description="Amidase" evidence="2">
    <location>
        <begin position="22"/>
        <end position="236"/>
    </location>
</feature>
<dbReference type="PANTHER" id="PTHR11895">
    <property type="entry name" value="TRANSAMIDASE"/>
    <property type="match status" value="1"/>
</dbReference>
<evidence type="ECO:0000313" key="3">
    <source>
        <dbReference type="EMBL" id="TPE60978.1"/>
    </source>
</evidence>
<dbReference type="InterPro" id="IPR020556">
    <property type="entry name" value="Amidase_CS"/>
</dbReference>
<dbReference type="Proteomes" id="UP000319897">
    <property type="component" value="Unassembled WGS sequence"/>
</dbReference>